<dbReference type="PROSITE" id="PS51155">
    <property type="entry name" value="CHIT_BIND_RR_2"/>
    <property type="match status" value="1"/>
</dbReference>
<dbReference type="AlphaFoldDB" id="A0A9P0FK92"/>
<protein>
    <submittedName>
        <fullName evidence="4">Uncharacterized protein</fullName>
    </submittedName>
</protein>
<evidence type="ECO:0000313" key="4">
    <source>
        <dbReference type="EMBL" id="CAH0557211.1"/>
    </source>
</evidence>
<dbReference type="GO" id="GO:0042302">
    <property type="term" value="F:structural constituent of cuticle"/>
    <property type="evidence" value="ECO:0007669"/>
    <property type="project" value="UniProtKB-UniRule"/>
</dbReference>
<gene>
    <name evidence="4" type="ORF">MELIAE_LOCUS7979</name>
</gene>
<sequence length="384" mass="44767">MHTGDIKHQWEKKDGSTVRGHYSMVEADGSVRTVEYTADDKNGFNAVVKHSAPGYHPMPKTPTSHSELYMKPKTIDNEVKVEEEVEEETPEYVREQQENDNQKYYNQKENYEYVYTKTANAENVEENTDEQEYDNENNQKDEENEVSNNKQTYIYVPQEEYVEESQRSTVKTHAKYPHQKIHEAIDENKESLASVLPMLSLYNANSKEKVVPIDVSYVKPLEIDLTHAPYEPQDSKKINYSIKDTTVVPSHELSQEELSKFLTEYYSSGRNKISEPFYETGFQPIKSKPDNQITQPNVLQSYKKPVKTTPGLRNFATSQKNTVYHKYGSRTPKYDVVPQRSSHVPVQVLIPKEIVREESHKSQFTRLYRQPVNSNLRYGLRMRY</sequence>
<dbReference type="InterPro" id="IPR031311">
    <property type="entry name" value="CHIT_BIND_RR_consensus"/>
</dbReference>
<evidence type="ECO:0000256" key="3">
    <source>
        <dbReference type="SAM" id="MobiDB-lite"/>
    </source>
</evidence>
<proteinExistence type="predicted"/>
<reference evidence="4" key="1">
    <citation type="submission" date="2021-12" db="EMBL/GenBank/DDBJ databases">
        <authorList>
            <person name="King R."/>
        </authorList>
    </citation>
    <scope>NUCLEOTIDE SEQUENCE</scope>
</reference>
<dbReference type="Proteomes" id="UP001154078">
    <property type="component" value="Chromosome 5"/>
</dbReference>
<dbReference type="OrthoDB" id="6819000at2759"/>
<dbReference type="InterPro" id="IPR000618">
    <property type="entry name" value="Insect_cuticle"/>
</dbReference>
<dbReference type="PANTHER" id="PTHR12236:SF81">
    <property type="entry name" value="CUTICLE PROTEIN 19-LIKE PROTEIN"/>
    <property type="match status" value="1"/>
</dbReference>
<dbReference type="GO" id="GO:0005615">
    <property type="term" value="C:extracellular space"/>
    <property type="evidence" value="ECO:0007669"/>
    <property type="project" value="TreeGrafter"/>
</dbReference>
<evidence type="ECO:0000256" key="2">
    <source>
        <dbReference type="PROSITE-ProRule" id="PRU00497"/>
    </source>
</evidence>
<feature type="compositionally biased region" description="Acidic residues" evidence="3">
    <location>
        <begin position="123"/>
        <end position="135"/>
    </location>
</feature>
<evidence type="ECO:0000256" key="1">
    <source>
        <dbReference type="ARBA" id="ARBA00022460"/>
    </source>
</evidence>
<dbReference type="GO" id="GO:0031012">
    <property type="term" value="C:extracellular matrix"/>
    <property type="evidence" value="ECO:0007669"/>
    <property type="project" value="TreeGrafter"/>
</dbReference>
<evidence type="ECO:0000313" key="5">
    <source>
        <dbReference type="Proteomes" id="UP001154078"/>
    </source>
</evidence>
<name>A0A9P0FK92_BRAAE</name>
<dbReference type="EMBL" id="OV121136">
    <property type="protein sequence ID" value="CAH0557211.1"/>
    <property type="molecule type" value="Genomic_DNA"/>
</dbReference>
<accession>A0A9P0FK92</accession>
<dbReference type="Pfam" id="PF00379">
    <property type="entry name" value="Chitin_bind_4"/>
    <property type="match status" value="1"/>
</dbReference>
<keyword evidence="5" id="KW-1185">Reference proteome</keyword>
<keyword evidence="1 2" id="KW-0193">Cuticle</keyword>
<dbReference type="PROSITE" id="PS00233">
    <property type="entry name" value="CHIT_BIND_RR_1"/>
    <property type="match status" value="1"/>
</dbReference>
<dbReference type="PANTHER" id="PTHR12236">
    <property type="entry name" value="STRUCTURAL CONTITUENT OF CUTICLE"/>
    <property type="match status" value="1"/>
</dbReference>
<feature type="region of interest" description="Disordered" evidence="3">
    <location>
        <begin position="123"/>
        <end position="147"/>
    </location>
</feature>
<organism evidence="4 5">
    <name type="scientific">Brassicogethes aeneus</name>
    <name type="common">Rape pollen beetle</name>
    <name type="synonym">Meligethes aeneus</name>
    <dbReference type="NCBI Taxonomy" id="1431903"/>
    <lineage>
        <taxon>Eukaryota</taxon>
        <taxon>Metazoa</taxon>
        <taxon>Ecdysozoa</taxon>
        <taxon>Arthropoda</taxon>
        <taxon>Hexapoda</taxon>
        <taxon>Insecta</taxon>
        <taxon>Pterygota</taxon>
        <taxon>Neoptera</taxon>
        <taxon>Endopterygota</taxon>
        <taxon>Coleoptera</taxon>
        <taxon>Polyphaga</taxon>
        <taxon>Cucujiformia</taxon>
        <taxon>Nitidulidae</taxon>
        <taxon>Meligethinae</taxon>
        <taxon>Brassicogethes</taxon>
    </lineage>
</organism>
<dbReference type="InterPro" id="IPR051217">
    <property type="entry name" value="Insect_Cuticle_Struc_Prot"/>
</dbReference>